<protein>
    <submittedName>
        <fullName evidence="1">Uncharacterized protein</fullName>
    </submittedName>
</protein>
<keyword evidence="2" id="KW-1185">Reference proteome</keyword>
<gene>
    <name evidence="1" type="ORF">GGX14DRAFT_397334</name>
</gene>
<evidence type="ECO:0000313" key="2">
    <source>
        <dbReference type="Proteomes" id="UP001219525"/>
    </source>
</evidence>
<organism evidence="1 2">
    <name type="scientific">Mycena pura</name>
    <dbReference type="NCBI Taxonomy" id="153505"/>
    <lineage>
        <taxon>Eukaryota</taxon>
        <taxon>Fungi</taxon>
        <taxon>Dikarya</taxon>
        <taxon>Basidiomycota</taxon>
        <taxon>Agaricomycotina</taxon>
        <taxon>Agaricomycetes</taxon>
        <taxon>Agaricomycetidae</taxon>
        <taxon>Agaricales</taxon>
        <taxon>Marasmiineae</taxon>
        <taxon>Mycenaceae</taxon>
        <taxon>Mycena</taxon>
    </lineage>
</organism>
<proteinExistence type="predicted"/>
<reference evidence="1" key="1">
    <citation type="submission" date="2023-03" db="EMBL/GenBank/DDBJ databases">
        <title>Massive genome expansion in bonnet fungi (Mycena s.s.) driven by repeated elements and novel gene families across ecological guilds.</title>
        <authorList>
            <consortium name="Lawrence Berkeley National Laboratory"/>
            <person name="Harder C.B."/>
            <person name="Miyauchi S."/>
            <person name="Viragh M."/>
            <person name="Kuo A."/>
            <person name="Thoen E."/>
            <person name="Andreopoulos B."/>
            <person name="Lu D."/>
            <person name="Skrede I."/>
            <person name="Drula E."/>
            <person name="Henrissat B."/>
            <person name="Morin E."/>
            <person name="Kohler A."/>
            <person name="Barry K."/>
            <person name="LaButti K."/>
            <person name="Morin E."/>
            <person name="Salamov A."/>
            <person name="Lipzen A."/>
            <person name="Mereny Z."/>
            <person name="Hegedus B."/>
            <person name="Baldrian P."/>
            <person name="Stursova M."/>
            <person name="Weitz H."/>
            <person name="Taylor A."/>
            <person name="Grigoriev I.V."/>
            <person name="Nagy L.G."/>
            <person name="Martin F."/>
            <person name="Kauserud H."/>
        </authorList>
    </citation>
    <scope>NUCLEOTIDE SEQUENCE</scope>
    <source>
        <strain evidence="1">9144</strain>
    </source>
</reference>
<name>A0AAD6V966_9AGAR</name>
<evidence type="ECO:0000313" key="1">
    <source>
        <dbReference type="EMBL" id="KAJ7206070.1"/>
    </source>
</evidence>
<sequence length="198" mass="21664">MSTRQGLRYGASWRHEQTGRTDVSTIGFDSNKVRVTKDDRNMKGFSLQSCGESEPESRFAAIIQVPWEMGRGVMRQDGHSVGNQTGVVSQVYLCPHGAPSPNWALLGACGSPIGSPIGHNWRPIGCQLGAEPSGAEWGLSAELGLHPAAQARYKTQVITSKHFSYAYASYLNFKVLSNLLLEAREAAQNKVKIFSSYF</sequence>
<comment type="caution">
    <text evidence="1">The sequence shown here is derived from an EMBL/GenBank/DDBJ whole genome shotgun (WGS) entry which is preliminary data.</text>
</comment>
<dbReference type="EMBL" id="JARJCW010000041">
    <property type="protein sequence ID" value="KAJ7206070.1"/>
    <property type="molecule type" value="Genomic_DNA"/>
</dbReference>
<accession>A0AAD6V966</accession>
<dbReference type="AlphaFoldDB" id="A0AAD6V966"/>
<dbReference type="Proteomes" id="UP001219525">
    <property type="component" value="Unassembled WGS sequence"/>
</dbReference>